<protein>
    <submittedName>
        <fullName evidence="2">Uncharacterized protein</fullName>
    </submittedName>
</protein>
<name>A0ABN3W7W6_9ACTN</name>
<proteinExistence type="predicted"/>
<sequence length="61" mass="6513">MGGGVPLGGHQPYERISPRSSRAFGGAAVRQTLDLGGGSAGLRVRLSNRYGSRPLNFWNRT</sequence>
<dbReference type="Proteomes" id="UP001500831">
    <property type="component" value="Unassembled WGS sequence"/>
</dbReference>
<gene>
    <name evidence="2" type="ORF">GCM10010517_71070</name>
</gene>
<dbReference type="EMBL" id="BAAAVI010000081">
    <property type="protein sequence ID" value="GAA2904963.1"/>
    <property type="molecule type" value="Genomic_DNA"/>
</dbReference>
<organism evidence="2 3">
    <name type="scientific">Streptosporangium fragile</name>
    <dbReference type="NCBI Taxonomy" id="46186"/>
    <lineage>
        <taxon>Bacteria</taxon>
        <taxon>Bacillati</taxon>
        <taxon>Actinomycetota</taxon>
        <taxon>Actinomycetes</taxon>
        <taxon>Streptosporangiales</taxon>
        <taxon>Streptosporangiaceae</taxon>
        <taxon>Streptosporangium</taxon>
    </lineage>
</organism>
<reference evidence="2 3" key="1">
    <citation type="journal article" date="2019" name="Int. J. Syst. Evol. Microbiol.">
        <title>The Global Catalogue of Microorganisms (GCM) 10K type strain sequencing project: providing services to taxonomists for standard genome sequencing and annotation.</title>
        <authorList>
            <consortium name="The Broad Institute Genomics Platform"/>
            <consortium name="The Broad Institute Genome Sequencing Center for Infectious Disease"/>
            <person name="Wu L."/>
            <person name="Ma J."/>
        </authorList>
    </citation>
    <scope>NUCLEOTIDE SEQUENCE [LARGE SCALE GENOMIC DNA]</scope>
    <source>
        <strain evidence="2 3">JCM 6242</strain>
    </source>
</reference>
<accession>A0ABN3W7W6</accession>
<dbReference type="RefSeq" id="WP_344980714.1">
    <property type="nucleotide sequence ID" value="NZ_BAAAVI010000081.1"/>
</dbReference>
<keyword evidence="3" id="KW-1185">Reference proteome</keyword>
<evidence type="ECO:0000313" key="3">
    <source>
        <dbReference type="Proteomes" id="UP001500831"/>
    </source>
</evidence>
<evidence type="ECO:0000313" key="2">
    <source>
        <dbReference type="EMBL" id="GAA2904963.1"/>
    </source>
</evidence>
<evidence type="ECO:0000256" key="1">
    <source>
        <dbReference type="SAM" id="MobiDB-lite"/>
    </source>
</evidence>
<feature type="region of interest" description="Disordered" evidence="1">
    <location>
        <begin position="1"/>
        <end position="22"/>
    </location>
</feature>
<comment type="caution">
    <text evidence="2">The sequence shown here is derived from an EMBL/GenBank/DDBJ whole genome shotgun (WGS) entry which is preliminary data.</text>
</comment>